<gene>
    <name evidence="4" type="primary">Dwil\GK22047</name>
    <name evidence="4" type="ORF">Dwil_GK22047</name>
</gene>
<organism evidence="4 5">
    <name type="scientific">Drosophila willistoni</name>
    <name type="common">Fruit fly</name>
    <dbReference type="NCBI Taxonomy" id="7260"/>
    <lineage>
        <taxon>Eukaryota</taxon>
        <taxon>Metazoa</taxon>
        <taxon>Ecdysozoa</taxon>
        <taxon>Arthropoda</taxon>
        <taxon>Hexapoda</taxon>
        <taxon>Insecta</taxon>
        <taxon>Pterygota</taxon>
        <taxon>Neoptera</taxon>
        <taxon>Endopterygota</taxon>
        <taxon>Diptera</taxon>
        <taxon>Brachycera</taxon>
        <taxon>Muscomorpha</taxon>
        <taxon>Ephydroidea</taxon>
        <taxon>Drosophilidae</taxon>
        <taxon>Drosophila</taxon>
        <taxon>Sophophora</taxon>
    </lineage>
</organism>
<dbReference type="AlphaFoldDB" id="B4MYN3"/>
<comment type="similarity">
    <text evidence="1 2">Belongs to the DXO/Dom3Z family.</text>
</comment>
<name>B4MYN3_DROWI</name>
<dbReference type="PANTHER" id="PTHR12395:SF9">
    <property type="entry name" value="DECAPPING AND EXORIBONUCLEASE PROTEIN"/>
    <property type="match status" value="1"/>
</dbReference>
<comment type="cofactor">
    <cofactor evidence="2">
        <name>a divalent metal cation</name>
        <dbReference type="ChEBI" id="CHEBI:60240"/>
    </cofactor>
</comment>
<dbReference type="Proteomes" id="UP000007798">
    <property type="component" value="Unassembled WGS sequence"/>
</dbReference>
<dbReference type="GO" id="GO:0003723">
    <property type="term" value="F:RNA binding"/>
    <property type="evidence" value="ECO:0007669"/>
    <property type="project" value="UniProtKB-KW"/>
</dbReference>
<dbReference type="PhylomeDB" id="B4MYN3"/>
<comment type="function">
    <text evidence="2">Decapping enzyme for NAD-capped RNAs: specifically hydrolyzes the nicotinamide adenine dinucleotide (NAD) cap from a subset of RNAs by removing the entire NAD moiety from the 5'-end of an NAD-capped RNA.</text>
</comment>
<accession>B4MYN3</accession>
<dbReference type="InterPro" id="IPR039039">
    <property type="entry name" value="RAI1-like_fam"/>
</dbReference>
<evidence type="ECO:0000313" key="4">
    <source>
        <dbReference type="EMBL" id="EDW77222.1"/>
    </source>
</evidence>
<dbReference type="eggNOG" id="KOG1982">
    <property type="taxonomic scope" value="Eukaryota"/>
</dbReference>
<dbReference type="GO" id="GO:0046872">
    <property type="term" value="F:metal ion binding"/>
    <property type="evidence" value="ECO:0007669"/>
    <property type="project" value="UniProtKB-KW"/>
</dbReference>
<dbReference type="GO" id="GO:0000956">
    <property type="term" value="P:nuclear-transcribed mRNA catabolic process"/>
    <property type="evidence" value="ECO:0007669"/>
    <property type="project" value="TreeGrafter"/>
</dbReference>
<dbReference type="GO" id="GO:0030727">
    <property type="term" value="P:germarium-derived female germ-line cyst formation"/>
    <property type="evidence" value="ECO:0007669"/>
    <property type="project" value="EnsemblMetazoa"/>
</dbReference>
<dbReference type="InterPro" id="IPR013961">
    <property type="entry name" value="RAI1"/>
</dbReference>
<dbReference type="GO" id="GO:0005634">
    <property type="term" value="C:nucleus"/>
    <property type="evidence" value="ECO:0007669"/>
    <property type="project" value="UniProtKB-SubCell"/>
</dbReference>
<dbReference type="GO" id="GO:0030422">
    <property type="term" value="P:siRNA processing"/>
    <property type="evidence" value="ECO:0007669"/>
    <property type="project" value="EnsemblMetazoa"/>
</dbReference>
<dbReference type="GO" id="GO:0016787">
    <property type="term" value="F:hydrolase activity"/>
    <property type="evidence" value="ECO:0007669"/>
    <property type="project" value="UniProtKB-KW"/>
</dbReference>
<dbReference type="PANTHER" id="PTHR12395">
    <property type="entry name" value="DOM-3 RELATED"/>
    <property type="match status" value="1"/>
</dbReference>
<keyword evidence="2" id="KW-0479">Metal-binding</keyword>
<evidence type="ECO:0000256" key="1">
    <source>
        <dbReference type="ARBA" id="ARBA00006562"/>
    </source>
</evidence>
<dbReference type="FunCoup" id="B4MYN3">
    <property type="interactions" value="46"/>
</dbReference>
<dbReference type="GO" id="GO:0048471">
    <property type="term" value="C:perinuclear region of cytoplasm"/>
    <property type="evidence" value="ECO:0007669"/>
    <property type="project" value="EnsemblMetazoa"/>
</dbReference>
<keyword evidence="2" id="KW-0547">Nucleotide-binding</keyword>
<keyword evidence="5" id="KW-1185">Reference proteome</keyword>
<reference evidence="4 5" key="1">
    <citation type="journal article" date="2007" name="Nature">
        <title>Evolution of genes and genomes on the Drosophila phylogeny.</title>
        <authorList>
            <consortium name="Drosophila 12 Genomes Consortium"/>
            <person name="Clark A.G."/>
            <person name="Eisen M.B."/>
            <person name="Smith D.R."/>
            <person name="Bergman C.M."/>
            <person name="Oliver B."/>
            <person name="Markow T.A."/>
            <person name="Kaufman T.C."/>
            <person name="Kellis M."/>
            <person name="Gelbart W."/>
            <person name="Iyer V.N."/>
            <person name="Pollard D.A."/>
            <person name="Sackton T.B."/>
            <person name="Larracuente A.M."/>
            <person name="Singh N.D."/>
            <person name="Abad J.P."/>
            <person name="Abt D.N."/>
            <person name="Adryan B."/>
            <person name="Aguade M."/>
            <person name="Akashi H."/>
            <person name="Anderson W.W."/>
            <person name="Aquadro C.F."/>
            <person name="Ardell D.H."/>
            <person name="Arguello R."/>
            <person name="Artieri C.G."/>
            <person name="Barbash D.A."/>
            <person name="Barker D."/>
            <person name="Barsanti P."/>
            <person name="Batterham P."/>
            <person name="Batzoglou S."/>
            <person name="Begun D."/>
            <person name="Bhutkar A."/>
            <person name="Blanco E."/>
            <person name="Bosak S.A."/>
            <person name="Bradley R.K."/>
            <person name="Brand A.D."/>
            <person name="Brent M.R."/>
            <person name="Brooks A.N."/>
            <person name="Brown R.H."/>
            <person name="Butlin R.K."/>
            <person name="Caggese C."/>
            <person name="Calvi B.R."/>
            <person name="Bernardo de Carvalho A."/>
            <person name="Caspi A."/>
            <person name="Castrezana S."/>
            <person name="Celniker S.E."/>
            <person name="Chang J.L."/>
            <person name="Chapple C."/>
            <person name="Chatterji S."/>
            <person name="Chinwalla A."/>
            <person name="Civetta A."/>
            <person name="Clifton S.W."/>
            <person name="Comeron J.M."/>
            <person name="Costello J.C."/>
            <person name="Coyne J.A."/>
            <person name="Daub J."/>
            <person name="David R.G."/>
            <person name="Delcher A.L."/>
            <person name="Delehaunty K."/>
            <person name="Do C.B."/>
            <person name="Ebling H."/>
            <person name="Edwards K."/>
            <person name="Eickbush T."/>
            <person name="Evans J.D."/>
            <person name="Filipski A."/>
            <person name="Findeiss S."/>
            <person name="Freyhult E."/>
            <person name="Fulton L."/>
            <person name="Fulton R."/>
            <person name="Garcia A.C."/>
            <person name="Gardiner A."/>
            <person name="Garfield D.A."/>
            <person name="Garvin B.E."/>
            <person name="Gibson G."/>
            <person name="Gilbert D."/>
            <person name="Gnerre S."/>
            <person name="Godfrey J."/>
            <person name="Good R."/>
            <person name="Gotea V."/>
            <person name="Gravely B."/>
            <person name="Greenberg A.J."/>
            <person name="Griffiths-Jones S."/>
            <person name="Gross S."/>
            <person name="Guigo R."/>
            <person name="Gustafson E.A."/>
            <person name="Haerty W."/>
            <person name="Hahn M.W."/>
            <person name="Halligan D.L."/>
            <person name="Halpern A.L."/>
            <person name="Halter G.M."/>
            <person name="Han M.V."/>
            <person name="Heger A."/>
            <person name="Hillier L."/>
            <person name="Hinrichs A.S."/>
            <person name="Holmes I."/>
            <person name="Hoskins R.A."/>
            <person name="Hubisz M.J."/>
            <person name="Hultmark D."/>
            <person name="Huntley M.A."/>
            <person name="Jaffe D.B."/>
            <person name="Jagadeeshan S."/>
            <person name="Jeck W.R."/>
            <person name="Johnson J."/>
            <person name="Jones C.D."/>
            <person name="Jordan W.C."/>
            <person name="Karpen G.H."/>
            <person name="Kataoka E."/>
            <person name="Keightley P.D."/>
            <person name="Kheradpour P."/>
            <person name="Kirkness E.F."/>
            <person name="Koerich L.B."/>
            <person name="Kristiansen K."/>
            <person name="Kudrna D."/>
            <person name="Kulathinal R.J."/>
            <person name="Kumar S."/>
            <person name="Kwok R."/>
            <person name="Lander E."/>
            <person name="Langley C.H."/>
            <person name="Lapoint R."/>
            <person name="Lazzaro B.P."/>
            <person name="Lee S.J."/>
            <person name="Levesque L."/>
            <person name="Li R."/>
            <person name="Lin C.F."/>
            <person name="Lin M.F."/>
            <person name="Lindblad-Toh K."/>
            <person name="Llopart A."/>
            <person name="Long M."/>
            <person name="Low L."/>
            <person name="Lozovsky E."/>
            <person name="Lu J."/>
            <person name="Luo M."/>
            <person name="Machado C.A."/>
            <person name="Makalowski W."/>
            <person name="Marzo M."/>
            <person name="Matsuda M."/>
            <person name="Matzkin L."/>
            <person name="McAllister B."/>
            <person name="McBride C.S."/>
            <person name="McKernan B."/>
            <person name="McKernan K."/>
            <person name="Mendez-Lago M."/>
            <person name="Minx P."/>
            <person name="Mollenhauer M.U."/>
            <person name="Montooth K."/>
            <person name="Mount S.M."/>
            <person name="Mu X."/>
            <person name="Myers E."/>
            <person name="Negre B."/>
            <person name="Newfeld S."/>
            <person name="Nielsen R."/>
            <person name="Noor M.A."/>
            <person name="O'Grady P."/>
            <person name="Pachter L."/>
            <person name="Papaceit M."/>
            <person name="Parisi M.J."/>
            <person name="Parisi M."/>
            <person name="Parts L."/>
            <person name="Pedersen J.S."/>
            <person name="Pesole G."/>
            <person name="Phillippy A.M."/>
            <person name="Ponting C.P."/>
            <person name="Pop M."/>
            <person name="Porcelli D."/>
            <person name="Powell J.R."/>
            <person name="Prohaska S."/>
            <person name="Pruitt K."/>
            <person name="Puig M."/>
            <person name="Quesneville H."/>
            <person name="Ram K.R."/>
            <person name="Rand D."/>
            <person name="Rasmussen M.D."/>
            <person name="Reed L.K."/>
            <person name="Reenan R."/>
            <person name="Reily A."/>
            <person name="Remington K.A."/>
            <person name="Rieger T.T."/>
            <person name="Ritchie M.G."/>
            <person name="Robin C."/>
            <person name="Rogers Y.H."/>
            <person name="Rohde C."/>
            <person name="Rozas J."/>
            <person name="Rubenfield M.J."/>
            <person name="Ruiz A."/>
            <person name="Russo S."/>
            <person name="Salzberg S.L."/>
            <person name="Sanchez-Gracia A."/>
            <person name="Saranga D.J."/>
            <person name="Sato H."/>
            <person name="Schaeffer S.W."/>
            <person name="Schatz M.C."/>
            <person name="Schlenke T."/>
            <person name="Schwartz R."/>
            <person name="Segarra C."/>
            <person name="Singh R.S."/>
            <person name="Sirot L."/>
            <person name="Sirota M."/>
            <person name="Sisneros N.B."/>
            <person name="Smith C.D."/>
            <person name="Smith T.F."/>
            <person name="Spieth J."/>
            <person name="Stage D.E."/>
            <person name="Stark A."/>
            <person name="Stephan W."/>
            <person name="Strausberg R.L."/>
            <person name="Strempel S."/>
            <person name="Sturgill D."/>
            <person name="Sutton G."/>
            <person name="Sutton G.G."/>
            <person name="Tao W."/>
            <person name="Teichmann S."/>
            <person name="Tobari Y.N."/>
            <person name="Tomimura Y."/>
            <person name="Tsolas J.M."/>
            <person name="Valente V.L."/>
            <person name="Venter E."/>
            <person name="Venter J.C."/>
            <person name="Vicario S."/>
            <person name="Vieira F.G."/>
            <person name="Vilella A.J."/>
            <person name="Villasante A."/>
            <person name="Walenz B."/>
            <person name="Wang J."/>
            <person name="Wasserman M."/>
            <person name="Watts T."/>
            <person name="Wilson D."/>
            <person name="Wilson R.K."/>
            <person name="Wing R.A."/>
            <person name="Wolfner M.F."/>
            <person name="Wong A."/>
            <person name="Wong G.K."/>
            <person name="Wu C.I."/>
            <person name="Wu G."/>
            <person name="Yamamoto D."/>
            <person name="Yang H.P."/>
            <person name="Yang S.P."/>
            <person name="Yorke J.A."/>
            <person name="Yoshida K."/>
            <person name="Zdobnov E."/>
            <person name="Zhang P."/>
            <person name="Zhang Y."/>
            <person name="Zimin A.V."/>
            <person name="Baldwin J."/>
            <person name="Abdouelleil A."/>
            <person name="Abdulkadir J."/>
            <person name="Abebe A."/>
            <person name="Abera B."/>
            <person name="Abreu J."/>
            <person name="Acer S.C."/>
            <person name="Aftuck L."/>
            <person name="Alexander A."/>
            <person name="An P."/>
            <person name="Anderson E."/>
            <person name="Anderson S."/>
            <person name="Arachi H."/>
            <person name="Azer M."/>
            <person name="Bachantsang P."/>
            <person name="Barry A."/>
            <person name="Bayul T."/>
            <person name="Berlin A."/>
            <person name="Bessette D."/>
            <person name="Bloom T."/>
            <person name="Blye J."/>
            <person name="Boguslavskiy L."/>
            <person name="Bonnet C."/>
            <person name="Boukhgalter B."/>
            <person name="Bourzgui I."/>
            <person name="Brown A."/>
            <person name="Cahill P."/>
            <person name="Channer S."/>
            <person name="Cheshatsang Y."/>
            <person name="Chuda L."/>
            <person name="Citroen M."/>
            <person name="Collymore A."/>
            <person name="Cooke P."/>
            <person name="Costello M."/>
            <person name="D'Aco K."/>
            <person name="Daza R."/>
            <person name="De Haan G."/>
            <person name="DeGray S."/>
            <person name="DeMaso C."/>
            <person name="Dhargay N."/>
            <person name="Dooley K."/>
            <person name="Dooley E."/>
            <person name="Doricent M."/>
            <person name="Dorje P."/>
            <person name="Dorjee K."/>
            <person name="Dupes A."/>
            <person name="Elong R."/>
            <person name="Falk J."/>
            <person name="Farina A."/>
            <person name="Faro S."/>
            <person name="Ferguson D."/>
            <person name="Fisher S."/>
            <person name="Foley C.D."/>
            <person name="Franke A."/>
            <person name="Friedrich D."/>
            <person name="Gadbois L."/>
            <person name="Gearin G."/>
            <person name="Gearin C.R."/>
            <person name="Giannoukos G."/>
            <person name="Goode T."/>
            <person name="Graham J."/>
            <person name="Grandbois E."/>
            <person name="Grewal S."/>
            <person name="Gyaltsen K."/>
            <person name="Hafez N."/>
            <person name="Hagos B."/>
            <person name="Hall J."/>
            <person name="Henson C."/>
            <person name="Hollinger A."/>
            <person name="Honan T."/>
            <person name="Huard M.D."/>
            <person name="Hughes L."/>
            <person name="Hurhula B."/>
            <person name="Husby M.E."/>
            <person name="Kamat A."/>
            <person name="Kanga B."/>
            <person name="Kashin S."/>
            <person name="Khazanovich D."/>
            <person name="Kisner P."/>
            <person name="Lance K."/>
            <person name="Lara M."/>
            <person name="Lee W."/>
            <person name="Lennon N."/>
            <person name="Letendre F."/>
            <person name="LeVine R."/>
            <person name="Lipovsky A."/>
            <person name="Liu X."/>
            <person name="Liu J."/>
            <person name="Liu S."/>
            <person name="Lokyitsang T."/>
            <person name="Lokyitsang Y."/>
            <person name="Lubonja R."/>
            <person name="Lui A."/>
            <person name="MacDonald P."/>
            <person name="Magnisalis V."/>
            <person name="Maru K."/>
            <person name="Matthews C."/>
            <person name="McCusker W."/>
            <person name="McDonough S."/>
            <person name="Mehta T."/>
            <person name="Meldrim J."/>
            <person name="Meneus L."/>
            <person name="Mihai O."/>
            <person name="Mihalev A."/>
            <person name="Mihova T."/>
            <person name="Mittelman R."/>
            <person name="Mlenga V."/>
            <person name="Montmayeur A."/>
            <person name="Mulrain L."/>
            <person name="Navidi A."/>
            <person name="Naylor J."/>
            <person name="Negash T."/>
            <person name="Nguyen T."/>
            <person name="Nguyen N."/>
            <person name="Nicol R."/>
            <person name="Norbu C."/>
            <person name="Norbu N."/>
            <person name="Novod N."/>
            <person name="O'Neill B."/>
            <person name="Osman S."/>
            <person name="Markiewicz E."/>
            <person name="Oyono O.L."/>
            <person name="Patti C."/>
            <person name="Phunkhang P."/>
            <person name="Pierre F."/>
            <person name="Priest M."/>
            <person name="Raghuraman S."/>
            <person name="Rege F."/>
            <person name="Reyes R."/>
            <person name="Rise C."/>
            <person name="Rogov P."/>
            <person name="Ross K."/>
            <person name="Ryan E."/>
            <person name="Settipalli S."/>
            <person name="Shea T."/>
            <person name="Sherpa N."/>
            <person name="Shi L."/>
            <person name="Shih D."/>
            <person name="Sparrow T."/>
            <person name="Spaulding J."/>
            <person name="Stalker J."/>
            <person name="Stange-Thomann N."/>
            <person name="Stavropoulos S."/>
            <person name="Stone C."/>
            <person name="Strader C."/>
            <person name="Tesfaye S."/>
            <person name="Thomson T."/>
            <person name="Thoulutsang Y."/>
            <person name="Thoulutsang D."/>
            <person name="Topham K."/>
            <person name="Topping I."/>
            <person name="Tsamla T."/>
            <person name="Vassiliev H."/>
            <person name="Vo A."/>
            <person name="Wangchuk T."/>
            <person name="Wangdi T."/>
            <person name="Weiand M."/>
            <person name="Wilkinson J."/>
            <person name="Wilson A."/>
            <person name="Yadav S."/>
            <person name="Young G."/>
            <person name="Yu Q."/>
            <person name="Zembek L."/>
            <person name="Zhong D."/>
            <person name="Zimmer A."/>
            <person name="Zwirko Z."/>
            <person name="Jaffe D.B."/>
            <person name="Alvarez P."/>
            <person name="Brockman W."/>
            <person name="Butler J."/>
            <person name="Chin C."/>
            <person name="Gnerre S."/>
            <person name="Grabherr M."/>
            <person name="Kleber M."/>
            <person name="Mauceli E."/>
            <person name="MacCallum I."/>
        </authorList>
    </citation>
    <scope>NUCLEOTIDE SEQUENCE [LARGE SCALE GENOMIC DNA]</scope>
    <source>
        <strain evidence="5">Tucson 14030-0811.24</strain>
    </source>
</reference>
<dbReference type="GO" id="GO:0030723">
    <property type="term" value="P:ovarian fusome organization"/>
    <property type="evidence" value="ECO:0007669"/>
    <property type="project" value="EnsemblMetazoa"/>
</dbReference>
<keyword evidence="2" id="KW-0694">RNA-binding</keyword>
<dbReference type="GO" id="GO:0000166">
    <property type="term" value="F:nucleotide binding"/>
    <property type="evidence" value="ECO:0007669"/>
    <property type="project" value="UniProtKB-KW"/>
</dbReference>
<dbReference type="GO" id="GO:1905382">
    <property type="term" value="P:positive regulation of snRNA transcription by RNA polymerase II"/>
    <property type="evidence" value="ECO:0007669"/>
    <property type="project" value="EnsemblMetazoa"/>
</dbReference>
<keyword evidence="2" id="KW-0539">Nucleus</keyword>
<dbReference type="GO" id="GO:0005829">
    <property type="term" value="C:cytosol"/>
    <property type="evidence" value="ECO:0007669"/>
    <property type="project" value="TreeGrafter"/>
</dbReference>
<protein>
    <recommendedName>
        <fullName evidence="2">Decapping nuclease</fullName>
        <ecNumber evidence="2">3.6.1.-</ecNumber>
    </recommendedName>
</protein>
<feature type="domain" description="RAI1-like" evidence="3">
    <location>
        <begin position="49"/>
        <end position="305"/>
    </location>
</feature>
<keyword evidence="2" id="KW-0378">Hydrolase</keyword>
<sequence length="368" mass="42932">MGISETIDSDCEDSNNRDWDNLHYKILNLSLRPIGNPDQYKFPAIGKPILCGGFRLSPEGFFEFERDSNHLIFKQIMMPPASGLPFPLSVNSRDNLHRIVKSISGKICNMLFFIDHSKQYWLKVNATSDRAEVNADVICSRDILQLFMCAPYESQNNWTVAVTRYRNTIYISQVKNTKADSFEKDELILEMQASWMKELEKQCLKGPQDECHGVFVMDICGQKVVFNAPLITETNTSWADLRLRLDTMSRLEWADHKRYELIEWWTNCFLVGIDSIYVGLRDDDAIVHRIQKMTIRELYKGAIKNVTTERNLDCPNTVILFEFDANQGQIIHRTLEKRSSYTFVGEWYRKMLNEFMDEKQLFVQKSKN</sequence>
<evidence type="ECO:0000313" key="5">
    <source>
        <dbReference type="Proteomes" id="UP000007798"/>
    </source>
</evidence>
<dbReference type="OrthoDB" id="5853397at2759"/>
<keyword evidence="2" id="KW-0540">Nuclease</keyword>
<comment type="subcellular location">
    <subcellularLocation>
        <location evidence="2">Nucleus</location>
    </subcellularLocation>
</comment>
<proteinExistence type="inferred from homology"/>
<dbReference type="Pfam" id="PF08652">
    <property type="entry name" value="RAI1"/>
    <property type="match status" value="1"/>
</dbReference>
<dbReference type="EMBL" id="CH963894">
    <property type="protein sequence ID" value="EDW77222.1"/>
    <property type="molecule type" value="Genomic_DNA"/>
</dbReference>
<dbReference type="GO" id="GO:0030717">
    <property type="term" value="P:oocyte karyosome formation"/>
    <property type="evidence" value="ECO:0007669"/>
    <property type="project" value="EnsemblMetazoa"/>
</dbReference>
<dbReference type="GO" id="GO:0110155">
    <property type="term" value="P:NAD-cap decapping"/>
    <property type="evidence" value="ECO:0007669"/>
    <property type="project" value="TreeGrafter"/>
</dbReference>
<dbReference type="SMR" id="B4MYN3"/>
<dbReference type="GO" id="GO:0009953">
    <property type="term" value="P:dorsal/ventral pattern formation"/>
    <property type="evidence" value="ECO:0007669"/>
    <property type="project" value="EnsemblMetazoa"/>
</dbReference>
<dbReference type="GO" id="GO:0004518">
    <property type="term" value="F:nuclease activity"/>
    <property type="evidence" value="ECO:0007669"/>
    <property type="project" value="UniProtKB-KW"/>
</dbReference>
<dbReference type="InParanoid" id="B4MYN3"/>
<dbReference type="EC" id="3.6.1.-" evidence="2"/>
<evidence type="ECO:0000256" key="2">
    <source>
        <dbReference type="RuleBase" id="RU367113"/>
    </source>
</evidence>
<dbReference type="GO" id="GO:1990470">
    <property type="term" value="F:piRNA cluster binding"/>
    <property type="evidence" value="ECO:0007669"/>
    <property type="project" value="EnsemblMetazoa"/>
</dbReference>
<dbReference type="GO" id="GO:0140543">
    <property type="term" value="P:positive regulation of piRNA transcription"/>
    <property type="evidence" value="ECO:0007669"/>
    <property type="project" value="EnsemblMetazoa"/>
</dbReference>
<dbReference type="GO" id="GO:0001015">
    <property type="term" value="P:snoRNA transcription by RNA polymerase II"/>
    <property type="evidence" value="ECO:0007669"/>
    <property type="project" value="EnsemblMetazoa"/>
</dbReference>
<dbReference type="GO" id="GO:0030719">
    <property type="term" value="P:P granule organization"/>
    <property type="evidence" value="ECO:0007669"/>
    <property type="project" value="EnsemblMetazoa"/>
</dbReference>
<dbReference type="STRING" id="7260.B4MYN3"/>
<dbReference type="OMA" id="CPKTVYL"/>
<dbReference type="HOGENOM" id="CLU_024877_1_1_1"/>
<evidence type="ECO:0000259" key="3">
    <source>
        <dbReference type="Pfam" id="PF08652"/>
    </source>
</evidence>